<keyword evidence="3" id="KW-1185">Reference proteome</keyword>
<feature type="region of interest" description="Disordered" evidence="1">
    <location>
        <begin position="1"/>
        <end position="200"/>
    </location>
</feature>
<dbReference type="PANTHER" id="PTHR28031">
    <property type="entry name" value="PROLINE-RICH PROTEIN HUA1"/>
    <property type="match status" value="1"/>
</dbReference>
<dbReference type="InterPro" id="IPR038910">
    <property type="entry name" value="Hua1-like"/>
</dbReference>
<organism evidence="2 3">
    <name type="scientific">Leucosporidium creatinivorum</name>
    <dbReference type="NCBI Taxonomy" id="106004"/>
    <lineage>
        <taxon>Eukaryota</taxon>
        <taxon>Fungi</taxon>
        <taxon>Dikarya</taxon>
        <taxon>Basidiomycota</taxon>
        <taxon>Pucciniomycotina</taxon>
        <taxon>Microbotryomycetes</taxon>
        <taxon>Leucosporidiales</taxon>
        <taxon>Leucosporidium</taxon>
    </lineage>
</organism>
<dbReference type="STRING" id="106004.A0A1Y2G3I9"/>
<dbReference type="InParanoid" id="A0A1Y2G3I9"/>
<feature type="compositionally biased region" description="Pro residues" evidence="1">
    <location>
        <begin position="51"/>
        <end position="62"/>
    </location>
</feature>
<dbReference type="PANTHER" id="PTHR28031:SF1">
    <property type="entry name" value="PROLINE-RICH PROTEIN HUA1"/>
    <property type="match status" value="1"/>
</dbReference>
<dbReference type="PRINTS" id="PR01217">
    <property type="entry name" value="PRICHEXTENSN"/>
</dbReference>
<dbReference type="Proteomes" id="UP000193467">
    <property type="component" value="Unassembled WGS sequence"/>
</dbReference>
<comment type="caution">
    <text evidence="2">The sequence shown here is derived from an EMBL/GenBank/DDBJ whole genome shotgun (WGS) entry which is preliminary data.</text>
</comment>
<evidence type="ECO:0000256" key="1">
    <source>
        <dbReference type="SAM" id="MobiDB-lite"/>
    </source>
</evidence>
<sequence>MSSAAPALPARPTPARQDSTDVQGEADPPPAYEAHPSVQQEQTLELGPSRPFHPPPHAPPPQQQQQYAAPSSPPPNSTLPPPAFPFWNGASLTPAQTGFSDGPVQAMYGAPQQPPFQAPHSTGGSWTAPYQAPQPTGGSYYLPHTSSPPPPQHPTSFAPPPGPPPLPSRPSAGPNPVPQRATGYSPTTQPTNGQPYLNQGRLLVYPPGHKCHKCSNTGFKPFGGGRAGDDPSHPCRKDWDKYSKPFTGALAISARDPPSNYQRPLRLPPPPPPRPPPQQHAPMMYGPPQNVRLSYNPPPGALVLRPGDPRMGGRLCPRCGGDGLVMGFLFDEDTCPVCQGAGRVF</sequence>
<dbReference type="AlphaFoldDB" id="A0A1Y2G3I9"/>
<feature type="compositionally biased region" description="Pro residues" evidence="1">
    <location>
        <begin position="71"/>
        <end position="84"/>
    </location>
</feature>
<dbReference type="EMBL" id="MCGR01000001">
    <property type="protein sequence ID" value="ORY92495.1"/>
    <property type="molecule type" value="Genomic_DNA"/>
</dbReference>
<reference evidence="2 3" key="1">
    <citation type="submission" date="2016-07" db="EMBL/GenBank/DDBJ databases">
        <title>Pervasive Adenine N6-methylation of Active Genes in Fungi.</title>
        <authorList>
            <consortium name="DOE Joint Genome Institute"/>
            <person name="Mondo S.J."/>
            <person name="Dannebaum R.O."/>
            <person name="Kuo R.C."/>
            <person name="Labutti K."/>
            <person name="Haridas S."/>
            <person name="Kuo A."/>
            <person name="Salamov A."/>
            <person name="Ahrendt S.R."/>
            <person name="Lipzen A."/>
            <person name="Sullivan W."/>
            <person name="Andreopoulos W.B."/>
            <person name="Clum A."/>
            <person name="Lindquist E."/>
            <person name="Daum C."/>
            <person name="Ramamoorthy G.K."/>
            <person name="Gryganskyi A."/>
            <person name="Culley D."/>
            <person name="Magnuson J.K."/>
            <person name="James T.Y."/>
            <person name="O'Malley M.A."/>
            <person name="Stajich J.E."/>
            <person name="Spatafora J.W."/>
            <person name="Visel A."/>
            <person name="Grigoriev I.V."/>
        </authorList>
    </citation>
    <scope>NUCLEOTIDE SEQUENCE [LARGE SCALE GENOMIC DNA]</scope>
    <source>
        <strain evidence="2 3">62-1032</strain>
    </source>
</reference>
<gene>
    <name evidence="2" type="ORF">BCR35DRAFT_297929</name>
</gene>
<feature type="compositionally biased region" description="Pro residues" evidence="1">
    <location>
        <begin position="146"/>
        <end position="177"/>
    </location>
</feature>
<feature type="compositionally biased region" description="Low complexity" evidence="1">
    <location>
        <begin position="1"/>
        <end position="16"/>
    </location>
</feature>
<name>A0A1Y2G3I9_9BASI</name>
<feature type="compositionally biased region" description="Pro residues" evidence="1">
    <location>
        <begin position="266"/>
        <end position="279"/>
    </location>
</feature>
<feature type="region of interest" description="Disordered" evidence="1">
    <location>
        <begin position="252"/>
        <end position="292"/>
    </location>
</feature>
<proteinExistence type="predicted"/>
<dbReference type="OrthoDB" id="2405700at2759"/>
<feature type="compositionally biased region" description="Polar residues" evidence="1">
    <location>
        <begin position="90"/>
        <end position="99"/>
    </location>
</feature>
<protein>
    <submittedName>
        <fullName evidence="2">Uncharacterized protein</fullName>
    </submittedName>
</protein>
<feature type="compositionally biased region" description="Polar residues" evidence="1">
    <location>
        <begin position="182"/>
        <end position="197"/>
    </location>
</feature>
<dbReference type="Gene3D" id="6.20.20.10">
    <property type="match status" value="1"/>
</dbReference>
<accession>A0A1Y2G3I9</accession>
<evidence type="ECO:0000313" key="3">
    <source>
        <dbReference type="Proteomes" id="UP000193467"/>
    </source>
</evidence>
<dbReference type="GO" id="GO:0005737">
    <property type="term" value="C:cytoplasm"/>
    <property type="evidence" value="ECO:0007669"/>
    <property type="project" value="TreeGrafter"/>
</dbReference>
<evidence type="ECO:0000313" key="2">
    <source>
        <dbReference type="EMBL" id="ORY92495.1"/>
    </source>
</evidence>